<feature type="transmembrane region" description="Helical" evidence="1">
    <location>
        <begin position="955"/>
        <end position="975"/>
    </location>
</feature>
<feature type="transmembrane region" description="Helical" evidence="1">
    <location>
        <begin position="382"/>
        <end position="401"/>
    </location>
</feature>
<dbReference type="GO" id="GO:0042910">
    <property type="term" value="F:xenobiotic transmembrane transporter activity"/>
    <property type="evidence" value="ECO:0007669"/>
    <property type="project" value="TreeGrafter"/>
</dbReference>
<feature type="transmembrane region" description="Helical" evidence="1">
    <location>
        <begin position="330"/>
        <end position="349"/>
    </location>
</feature>
<dbReference type="PANTHER" id="PTHR32063">
    <property type="match status" value="1"/>
</dbReference>
<feature type="transmembrane region" description="Helical" evidence="1">
    <location>
        <begin position="427"/>
        <end position="447"/>
    </location>
</feature>
<dbReference type="RefSeq" id="WP_111645932.1">
    <property type="nucleotide sequence ID" value="NZ_QLMH01000013.1"/>
</dbReference>
<organism evidence="2 3">
    <name type="scientific">Paranoxybacillus vitaminiphilus</name>
    <dbReference type="NCBI Taxonomy" id="581036"/>
    <lineage>
        <taxon>Bacteria</taxon>
        <taxon>Bacillati</taxon>
        <taxon>Bacillota</taxon>
        <taxon>Bacilli</taxon>
        <taxon>Bacillales</taxon>
        <taxon>Anoxybacillaceae</taxon>
        <taxon>Paranoxybacillus</taxon>
    </lineage>
</organism>
<dbReference type="InterPro" id="IPR027463">
    <property type="entry name" value="AcrB_DN_DC_subdom"/>
</dbReference>
<feature type="transmembrane region" description="Helical" evidence="1">
    <location>
        <begin position="356"/>
        <end position="376"/>
    </location>
</feature>
<reference evidence="2 3" key="1">
    <citation type="submission" date="2018-06" db="EMBL/GenBank/DDBJ databases">
        <title>Genomic Encyclopedia of Type Strains, Phase III (KMG-III): the genomes of soil and plant-associated and newly described type strains.</title>
        <authorList>
            <person name="Whitman W."/>
        </authorList>
    </citation>
    <scope>NUCLEOTIDE SEQUENCE [LARGE SCALE GENOMIC DNA]</scope>
    <source>
        <strain evidence="2 3">CGMCC 1.8979</strain>
    </source>
</reference>
<sequence>MIEYIVKKRKITLLFFTLIVIVGVLSFFQLPKQEMPDVIIRQAIVTTTYPGATPQKVEQTVTKKIEQKIKELQGIKEISSTSGNGISTIVVVADDNVDPKEKWDELRKKVQDAEAELPEGANQPNVNDNLTKAFIQSSVVYADSREDLYKLSDLMKSWKDQLRTVPRVADVTIKGIPEQEVRVDIDMQKMQQYHISWLQLMQAIQAENERVPIGDLDYNERKYQLVIKEAQNVEELNKIIISRTEEGFPIYLEDVGTATLTHAKPDYLAYYNGKPAITISVSAETGSDVPSVHKNVNKMLNKLEKSLPKEVHLKTIYAQKDRVDEMFHDLSVETLTAIAAVILVCTLGLNLITASAVALAIPISMAAGLLLLPSLGITLNQITVVGLIIVLGLLVDDAVVVNDNIERRLTSLGESPSVAAINGTKEVAISIITATLATIAAFAPLIFLKGNMGLFIKPIPTVITFSMLASMVMSLTIIPIFREWHETKRRRDQRKDKPAGLLGKQLHALTHIYSRKIIPKVLQRPLFVGVLGLLIGTLAYGLIPFTPVQLFPGDDKPQFTIKVEMPVGTSLQETDRQVREIANWVQKQPGVKKVTAAAGGAAPQAFSSMGNLSGDGPEVGQLSVVGEEGKMDIEKTPEEWAKKFKELYPGITVAPDLPQAGPPVGKPVSIRITGDDLEKLRSLSEQVKELVADVKGTYDIQDNLGIEQYALEFQVNKQAMDQNLVNYTDLSRTLRLISEGVTVSQFDTGKDLIDIKLYLKNENEDPAVLFQQLSVTNAKGEQIPLTQLAQIKPSFSLKQITHYNLVRTVTVEANVRGRTATEVMTEIKEKLNKMNFPDGYTWETGGETSDQAEVFADLGRLSIVVIFLILILITMQFYSLSIPLIIMTTVYLAASGALIGLFITRTPLGFMTVMGIISLAGIVVRNGIVLIEFIEEARREGMELKEAVIKATEARFRPILLTSLTAIVGLLPIAIRGDVLFKPMAMTIISGLVFSTILTLFVVPSLYTVLATYKNKRQQKKMERQLNQENGLSI</sequence>
<feature type="transmembrane region" description="Helical" evidence="1">
    <location>
        <begin position="525"/>
        <end position="543"/>
    </location>
</feature>
<feature type="transmembrane region" description="Helical" evidence="1">
    <location>
        <begin position="884"/>
        <end position="903"/>
    </location>
</feature>
<evidence type="ECO:0000313" key="2">
    <source>
        <dbReference type="EMBL" id="RAK17161.1"/>
    </source>
</evidence>
<proteinExistence type="predicted"/>
<dbReference type="PRINTS" id="PR00702">
    <property type="entry name" value="ACRIFLAVINRP"/>
</dbReference>
<dbReference type="Gene3D" id="3.30.70.1320">
    <property type="entry name" value="Multidrug efflux transporter AcrB pore domain like"/>
    <property type="match status" value="1"/>
</dbReference>
<keyword evidence="1" id="KW-1133">Transmembrane helix</keyword>
<feature type="transmembrane region" description="Helical" evidence="1">
    <location>
        <begin position="909"/>
        <end position="934"/>
    </location>
</feature>
<dbReference type="Gene3D" id="1.20.1640.10">
    <property type="entry name" value="Multidrug efflux transporter AcrB transmembrane domain"/>
    <property type="match status" value="2"/>
</dbReference>
<dbReference type="Gene3D" id="3.30.2090.10">
    <property type="entry name" value="Multidrug efflux transporter AcrB TolC docking domain, DN and DC subdomains"/>
    <property type="match status" value="2"/>
</dbReference>
<feature type="transmembrane region" description="Helical" evidence="1">
    <location>
        <begin position="987"/>
        <end position="1013"/>
    </location>
</feature>
<keyword evidence="1" id="KW-0812">Transmembrane</keyword>
<dbReference type="EMBL" id="QLMH01000013">
    <property type="protein sequence ID" value="RAK17161.1"/>
    <property type="molecule type" value="Genomic_DNA"/>
</dbReference>
<accession>A0A327Y9P9</accession>
<dbReference type="GO" id="GO:0005886">
    <property type="term" value="C:plasma membrane"/>
    <property type="evidence" value="ECO:0007669"/>
    <property type="project" value="TreeGrafter"/>
</dbReference>
<dbReference type="PANTHER" id="PTHR32063:SF24">
    <property type="entry name" value="CATION EFFLUX SYSTEM (ACRB_ACRD_ACRF FAMILY)"/>
    <property type="match status" value="1"/>
</dbReference>
<keyword evidence="1" id="KW-0472">Membrane</keyword>
<dbReference type="SUPFAM" id="SSF82866">
    <property type="entry name" value="Multidrug efflux transporter AcrB transmembrane domain"/>
    <property type="match status" value="2"/>
</dbReference>
<dbReference type="InterPro" id="IPR001036">
    <property type="entry name" value="Acrflvin-R"/>
</dbReference>
<dbReference type="OrthoDB" id="9757876at2"/>
<dbReference type="SUPFAM" id="SSF82693">
    <property type="entry name" value="Multidrug efflux transporter AcrB pore domain, PN1, PN2, PC1 and PC2 subdomains"/>
    <property type="match status" value="3"/>
</dbReference>
<dbReference type="Gene3D" id="3.30.70.1440">
    <property type="entry name" value="Multidrug efflux transporter AcrB pore domain"/>
    <property type="match status" value="1"/>
</dbReference>
<evidence type="ECO:0000313" key="3">
    <source>
        <dbReference type="Proteomes" id="UP000248555"/>
    </source>
</evidence>
<feature type="transmembrane region" description="Helical" evidence="1">
    <location>
        <begin position="858"/>
        <end position="877"/>
    </location>
</feature>
<dbReference type="AlphaFoldDB" id="A0A327Y9P9"/>
<feature type="transmembrane region" description="Helical" evidence="1">
    <location>
        <begin position="12"/>
        <end position="30"/>
    </location>
</feature>
<keyword evidence="3" id="KW-1185">Reference proteome</keyword>
<dbReference type="SUPFAM" id="SSF82714">
    <property type="entry name" value="Multidrug efflux transporter AcrB TolC docking domain, DN and DC subdomains"/>
    <property type="match status" value="2"/>
</dbReference>
<name>A0A327Y9P9_9BACL</name>
<dbReference type="Pfam" id="PF00873">
    <property type="entry name" value="ACR_tran"/>
    <property type="match status" value="1"/>
</dbReference>
<protein>
    <submittedName>
        <fullName evidence="2">Multidrug efflux pump subunit AcrB</fullName>
    </submittedName>
</protein>
<dbReference type="Gene3D" id="3.30.70.1430">
    <property type="entry name" value="Multidrug efflux transporter AcrB pore domain"/>
    <property type="match status" value="2"/>
</dbReference>
<feature type="transmembrane region" description="Helical" evidence="1">
    <location>
        <begin position="459"/>
        <end position="481"/>
    </location>
</feature>
<comment type="caution">
    <text evidence="2">The sequence shown here is derived from an EMBL/GenBank/DDBJ whole genome shotgun (WGS) entry which is preliminary data.</text>
</comment>
<dbReference type="Proteomes" id="UP000248555">
    <property type="component" value="Unassembled WGS sequence"/>
</dbReference>
<evidence type="ECO:0000256" key="1">
    <source>
        <dbReference type="SAM" id="Phobius"/>
    </source>
</evidence>
<gene>
    <name evidence="2" type="ORF">B0I26_11325</name>
</gene>